<dbReference type="NCBIfam" id="TIGR02523">
    <property type="entry name" value="type_IV_pilV"/>
    <property type="match status" value="1"/>
</dbReference>
<keyword evidence="1" id="KW-1133">Transmembrane helix</keyword>
<feature type="transmembrane region" description="Helical" evidence="1">
    <location>
        <begin position="12"/>
        <end position="33"/>
    </location>
</feature>
<gene>
    <name evidence="2" type="primary">pilV</name>
    <name evidence="2" type="ORF">G3O07_04950</name>
</gene>
<proteinExistence type="predicted"/>
<reference evidence="2 3" key="1">
    <citation type="submission" date="2020-02" db="EMBL/GenBank/DDBJ databases">
        <title>Broccoli isolated Pseudomonas sp.</title>
        <authorList>
            <person name="Fujikawa T."/>
            <person name="Sawada H."/>
        </authorList>
    </citation>
    <scope>NUCLEOTIDE SEQUENCE [LARGE SCALE GENOMIC DNA]</scope>
    <source>
        <strain evidence="2 3">JCM 32154</strain>
    </source>
</reference>
<dbReference type="InterPro" id="IPR013362">
    <property type="entry name" value="Pilus_4_PilV"/>
</dbReference>
<dbReference type="PROSITE" id="PS00409">
    <property type="entry name" value="PROKAR_NTER_METHYL"/>
    <property type="match status" value="1"/>
</dbReference>
<protein>
    <submittedName>
        <fullName evidence="2">Type IV pilus modification protein PilV</fullName>
    </submittedName>
</protein>
<comment type="caution">
    <text evidence="2">The sequence shown here is derived from an EMBL/GenBank/DDBJ whole genome shotgun (WGS) entry which is preliminary data.</text>
</comment>
<evidence type="ECO:0000313" key="2">
    <source>
        <dbReference type="EMBL" id="NES09212.1"/>
    </source>
</evidence>
<dbReference type="NCBIfam" id="TIGR02532">
    <property type="entry name" value="IV_pilin_GFxxxE"/>
    <property type="match status" value="1"/>
</dbReference>
<dbReference type="Proteomes" id="UP000471751">
    <property type="component" value="Unassembled WGS sequence"/>
</dbReference>
<keyword evidence="1" id="KW-0812">Transmembrane</keyword>
<dbReference type="InterPro" id="IPR012902">
    <property type="entry name" value="N_methyl_site"/>
</dbReference>
<keyword evidence="1" id="KW-0472">Membrane</keyword>
<evidence type="ECO:0000256" key="1">
    <source>
        <dbReference type="SAM" id="Phobius"/>
    </source>
</evidence>
<evidence type="ECO:0000313" key="3">
    <source>
        <dbReference type="Proteomes" id="UP000471751"/>
    </source>
</evidence>
<dbReference type="Pfam" id="PF07963">
    <property type="entry name" value="N_methyl"/>
    <property type="match status" value="1"/>
</dbReference>
<keyword evidence="3" id="KW-1185">Reference proteome</keyword>
<dbReference type="EMBL" id="JAAHBT010000043">
    <property type="protein sequence ID" value="NES09212.1"/>
    <property type="molecule type" value="Genomic_DNA"/>
</dbReference>
<dbReference type="RefSeq" id="WP_163933246.1">
    <property type="nucleotide sequence ID" value="NZ_BMQU01000014.1"/>
</dbReference>
<sequence length="122" mass="12567">MARRSQGGMTLIEVLVALVMVGLGLFSAATLQLRALQATDSARMSSQGALVAQGLLEQVRASGEVSGAARLALRRRAAAFAGASAQGHVVQANADTVVTLTWDDRRAGGASRVLQIAGRVLP</sequence>
<name>A0A6I5RM73_9PSED</name>
<organism evidence="2 3">
    <name type="scientific">Pseudomonas laurentiana</name>
    <dbReference type="NCBI Taxonomy" id="2364649"/>
    <lineage>
        <taxon>Bacteria</taxon>
        <taxon>Pseudomonadati</taxon>
        <taxon>Pseudomonadota</taxon>
        <taxon>Gammaproteobacteria</taxon>
        <taxon>Pseudomonadales</taxon>
        <taxon>Pseudomonadaceae</taxon>
        <taxon>Pseudomonas</taxon>
    </lineage>
</organism>
<dbReference type="AlphaFoldDB" id="A0A6I5RM73"/>
<accession>A0A6I5RM73</accession>